<dbReference type="AlphaFoldDB" id="A0A8I5NX17"/>
<reference evidence="3" key="1">
    <citation type="submission" date="2025-08" db="UniProtKB">
        <authorList>
            <consortium name="Ensembl"/>
        </authorList>
    </citation>
    <scope>IDENTIFICATION</scope>
</reference>
<dbReference type="PANTHER" id="PTHR36527:SF3">
    <property type="entry name" value="OS01G0282866 PROTEIN"/>
    <property type="match status" value="1"/>
</dbReference>
<sequence>MNMPSTPLAPAMGTAVCSWSAWRYVPRPVLVDLEPGIMDSVRSGPFGQIFRPDNFIFGELWGRTGVRFFGRSKSRSAPRSSRWELWSQGPQNTLLSSEWSAASAS</sequence>
<reference evidence="3" key="2">
    <citation type="submission" date="2025-09" db="UniProtKB">
        <authorList>
            <consortium name="Ensembl"/>
        </authorList>
    </citation>
    <scope>IDENTIFICATION</scope>
</reference>
<dbReference type="GO" id="GO:0005737">
    <property type="term" value="C:cytoplasm"/>
    <property type="evidence" value="ECO:0007669"/>
    <property type="project" value="UniProtKB-SubCell"/>
</dbReference>
<evidence type="ECO:0000256" key="1">
    <source>
        <dbReference type="ARBA" id="ARBA00004496"/>
    </source>
</evidence>
<dbReference type="SUPFAM" id="SSF52490">
    <property type="entry name" value="Tubulin nucleotide-binding domain-like"/>
    <property type="match status" value="1"/>
</dbReference>
<organism evidence="3 4">
    <name type="scientific">Papio anubis</name>
    <name type="common">Olive baboon</name>
    <dbReference type="NCBI Taxonomy" id="9555"/>
    <lineage>
        <taxon>Eukaryota</taxon>
        <taxon>Metazoa</taxon>
        <taxon>Chordata</taxon>
        <taxon>Craniata</taxon>
        <taxon>Vertebrata</taxon>
        <taxon>Euteleostomi</taxon>
        <taxon>Mammalia</taxon>
        <taxon>Eutheria</taxon>
        <taxon>Euarchontoglires</taxon>
        <taxon>Primates</taxon>
        <taxon>Haplorrhini</taxon>
        <taxon>Catarrhini</taxon>
        <taxon>Cercopithecidae</taxon>
        <taxon>Cercopithecinae</taxon>
        <taxon>Papio</taxon>
    </lineage>
</organism>
<dbReference type="Gene3D" id="3.40.50.1440">
    <property type="entry name" value="Tubulin/FtsZ, GTPase domain"/>
    <property type="match status" value="1"/>
</dbReference>
<keyword evidence="4" id="KW-1185">Reference proteome</keyword>
<evidence type="ECO:0000256" key="2">
    <source>
        <dbReference type="ARBA" id="ARBA00022490"/>
    </source>
</evidence>
<dbReference type="InterPro" id="IPR036525">
    <property type="entry name" value="Tubulin/FtsZ_GTPase_sf"/>
</dbReference>
<protein>
    <submittedName>
        <fullName evidence="3">Uncharacterized protein</fullName>
    </submittedName>
</protein>
<dbReference type="PANTHER" id="PTHR36527">
    <property type="entry name" value="OS01G0282866 PROTEIN"/>
    <property type="match status" value="1"/>
</dbReference>
<evidence type="ECO:0000313" key="3">
    <source>
        <dbReference type="Ensembl" id="ENSPANP00000060762.1"/>
    </source>
</evidence>
<dbReference type="Ensembl" id="ENSPANT00000077761.1">
    <property type="protein sequence ID" value="ENSPANP00000060762.1"/>
    <property type="gene ID" value="ENSPANG00000041276.1"/>
</dbReference>
<evidence type="ECO:0000313" key="4">
    <source>
        <dbReference type="Proteomes" id="UP000028761"/>
    </source>
</evidence>
<keyword evidence="2" id="KW-0963">Cytoplasm</keyword>
<accession>A0A8I5NX17</accession>
<name>A0A8I5NX17_PAPAN</name>
<comment type="subcellular location">
    <subcellularLocation>
        <location evidence="1">Cytoplasm</location>
    </subcellularLocation>
</comment>
<dbReference type="Proteomes" id="UP000028761">
    <property type="component" value="Unplaced"/>
</dbReference>
<proteinExistence type="predicted"/>